<dbReference type="PANTHER" id="PTHR21027">
    <property type="entry name" value="TRNA-SPLICING ENDONUCLEASE SUBUNIT SEN54"/>
    <property type="match status" value="1"/>
</dbReference>
<keyword evidence="4" id="KW-0812">Transmembrane</keyword>
<dbReference type="Pfam" id="PF12928">
    <property type="entry name" value="tRNA_int_end_N2"/>
    <property type="match status" value="1"/>
</dbReference>
<keyword evidence="4" id="KW-1133">Transmembrane helix</keyword>
<feature type="compositionally biased region" description="Acidic residues" evidence="3">
    <location>
        <begin position="18"/>
        <end position="34"/>
    </location>
</feature>
<sequence length="504" mass="55488">MDDNLQEPNAVPKVNLGDEVDEEEQSSGDEDEGPDWTKLMPNAAKPVIPKRGDKEFEPSKQGGSGLQQHILNRSRNAMFDALRATRTISNKAISYGTWHPTLSRVSVSIARGTAMNTIGHSAPREILMADGVLKTQKKLELLPEEAIYLIERGSLMCWKESVSTKYPNDGIFEDVSGSPMTVQQAYSEMIGKEDLTMDRVRDYPLQTSLLFLSHCGTISAFIIRPAVFFTLTATCITLFILDIKPFFADIFSDYRLVEAAKNQQMATKGEELQYINSLGSFALSLTLALLDFIFRSLRFIPSGHKVPIYTPPEKNFPPSPYEPFFNLYKPPTPFKKSAPPPPDYQIVVVDARTTPMPSLRELAAIYDNAPELPPPKPRVKNPPQVQGVSYKQTSAPTPAPGNPTPVSDHSQLQTSVQNTTTPLGADLGPSGLSSSTPARLFSWPSWLSSSNPGPTSNNSRAERKPNPFAVLRQGKKTAIIAVVDAGTINIFRFAQGAFETGPWF</sequence>
<keyword evidence="4" id="KW-0472">Membrane</keyword>
<dbReference type="GO" id="GO:0000214">
    <property type="term" value="C:tRNA-intron endonuclease complex"/>
    <property type="evidence" value="ECO:0007669"/>
    <property type="project" value="TreeGrafter"/>
</dbReference>
<feature type="region of interest" description="Disordered" evidence="3">
    <location>
        <begin position="1"/>
        <end position="68"/>
    </location>
</feature>
<evidence type="ECO:0000256" key="1">
    <source>
        <dbReference type="ARBA" id="ARBA00005736"/>
    </source>
</evidence>
<comment type="similarity">
    <text evidence="1">Belongs to the SEN54 family.</text>
</comment>
<evidence type="ECO:0000313" key="6">
    <source>
        <dbReference type="EMBL" id="KAF5390502.1"/>
    </source>
</evidence>
<proteinExistence type="inferred from homology"/>
<dbReference type="PANTHER" id="PTHR21027:SF1">
    <property type="entry name" value="TRNA-SPLICING ENDONUCLEASE SUBUNIT SEN54"/>
    <property type="match status" value="1"/>
</dbReference>
<keyword evidence="7" id="KW-1185">Reference proteome</keyword>
<dbReference type="EMBL" id="JAACJN010000015">
    <property type="protein sequence ID" value="KAF5390502.1"/>
    <property type="molecule type" value="Genomic_DNA"/>
</dbReference>
<name>A0A8H5ME00_9AGAR</name>
<dbReference type="InterPro" id="IPR024336">
    <property type="entry name" value="tRNA_splic_suSen54_N"/>
</dbReference>
<feature type="compositionally biased region" description="Low complexity" evidence="3">
    <location>
        <begin position="448"/>
        <end position="459"/>
    </location>
</feature>
<feature type="compositionally biased region" description="Polar residues" evidence="3">
    <location>
        <begin position="384"/>
        <end position="396"/>
    </location>
</feature>
<feature type="compositionally biased region" description="Polar residues" evidence="3">
    <location>
        <begin position="404"/>
        <end position="422"/>
    </location>
</feature>
<dbReference type="Proteomes" id="UP000518752">
    <property type="component" value="Unassembled WGS sequence"/>
</dbReference>
<feature type="region of interest" description="Disordered" evidence="3">
    <location>
        <begin position="368"/>
        <end position="466"/>
    </location>
</feature>
<dbReference type="InterPro" id="IPR024337">
    <property type="entry name" value="tRNA_splic_suSen54"/>
</dbReference>
<feature type="domain" description="tRNA-splicing endonuclease subunit Sen54 N-terminal" evidence="5">
    <location>
        <begin position="79"/>
        <end position="158"/>
    </location>
</feature>
<feature type="transmembrane region" description="Helical" evidence="4">
    <location>
        <begin position="221"/>
        <end position="241"/>
    </location>
</feature>
<evidence type="ECO:0000256" key="3">
    <source>
        <dbReference type="SAM" id="MobiDB-lite"/>
    </source>
</evidence>
<comment type="caution">
    <text evidence="6">The sequence shown here is derived from an EMBL/GenBank/DDBJ whole genome shotgun (WGS) entry which is preliminary data.</text>
</comment>
<dbReference type="AlphaFoldDB" id="A0A8H5ME00"/>
<evidence type="ECO:0000256" key="4">
    <source>
        <dbReference type="SAM" id="Phobius"/>
    </source>
</evidence>
<protein>
    <recommendedName>
        <fullName evidence="5">tRNA-splicing endonuclease subunit Sen54 N-terminal domain-containing protein</fullName>
    </recommendedName>
</protein>
<dbReference type="GO" id="GO:0000379">
    <property type="term" value="P:tRNA-type intron splice site recognition and cleavage"/>
    <property type="evidence" value="ECO:0007669"/>
    <property type="project" value="TreeGrafter"/>
</dbReference>
<organism evidence="6 7">
    <name type="scientific">Collybiopsis confluens</name>
    <dbReference type="NCBI Taxonomy" id="2823264"/>
    <lineage>
        <taxon>Eukaryota</taxon>
        <taxon>Fungi</taxon>
        <taxon>Dikarya</taxon>
        <taxon>Basidiomycota</taxon>
        <taxon>Agaricomycotina</taxon>
        <taxon>Agaricomycetes</taxon>
        <taxon>Agaricomycetidae</taxon>
        <taxon>Agaricales</taxon>
        <taxon>Marasmiineae</taxon>
        <taxon>Omphalotaceae</taxon>
        <taxon>Collybiopsis</taxon>
    </lineage>
</organism>
<evidence type="ECO:0000313" key="7">
    <source>
        <dbReference type="Proteomes" id="UP000518752"/>
    </source>
</evidence>
<evidence type="ECO:0000256" key="2">
    <source>
        <dbReference type="ARBA" id="ARBA00022694"/>
    </source>
</evidence>
<dbReference type="OrthoDB" id="408683at2759"/>
<accession>A0A8H5ME00</accession>
<feature type="transmembrane region" description="Helical" evidence="4">
    <location>
        <begin position="274"/>
        <end position="294"/>
    </location>
</feature>
<evidence type="ECO:0000259" key="5">
    <source>
        <dbReference type="Pfam" id="PF12928"/>
    </source>
</evidence>
<keyword evidence="2" id="KW-0819">tRNA processing</keyword>
<reference evidence="6 7" key="1">
    <citation type="journal article" date="2020" name="ISME J.">
        <title>Uncovering the hidden diversity of litter-decomposition mechanisms in mushroom-forming fungi.</title>
        <authorList>
            <person name="Floudas D."/>
            <person name="Bentzer J."/>
            <person name="Ahren D."/>
            <person name="Johansson T."/>
            <person name="Persson P."/>
            <person name="Tunlid A."/>
        </authorList>
    </citation>
    <scope>NUCLEOTIDE SEQUENCE [LARGE SCALE GENOMIC DNA]</scope>
    <source>
        <strain evidence="6 7">CBS 406.79</strain>
    </source>
</reference>
<gene>
    <name evidence="6" type="ORF">D9757_005226</name>
</gene>